<evidence type="ECO:0000313" key="5">
    <source>
        <dbReference type="Proteomes" id="UP000011777"/>
    </source>
</evidence>
<accession>M3IN90</accession>
<dbReference type="SMART" id="SM00233">
    <property type="entry name" value="PH"/>
    <property type="match status" value="1"/>
</dbReference>
<organism evidence="4 5">
    <name type="scientific">Candida maltosa (strain Xu316)</name>
    <name type="common">Yeast</name>
    <dbReference type="NCBI Taxonomy" id="1245528"/>
    <lineage>
        <taxon>Eukaryota</taxon>
        <taxon>Fungi</taxon>
        <taxon>Dikarya</taxon>
        <taxon>Ascomycota</taxon>
        <taxon>Saccharomycotina</taxon>
        <taxon>Pichiomycetes</taxon>
        <taxon>Debaryomycetaceae</taxon>
        <taxon>Candida/Lodderomyces clade</taxon>
        <taxon>Candida</taxon>
    </lineage>
</organism>
<dbReference type="OMA" id="NKCIRFG"/>
<dbReference type="HOGENOM" id="CLU_356053_0_0_1"/>
<feature type="compositionally biased region" description="Polar residues" evidence="2">
    <location>
        <begin position="98"/>
        <end position="109"/>
    </location>
</feature>
<dbReference type="PANTHER" id="PTHR31941">
    <property type="entry name" value="CYTOSKELETAL SIGNALING PROTEIN SLM1"/>
    <property type="match status" value="1"/>
</dbReference>
<feature type="compositionally biased region" description="Low complexity" evidence="2">
    <location>
        <begin position="116"/>
        <end position="130"/>
    </location>
</feature>
<dbReference type="STRING" id="1245528.M3IN90"/>
<keyword evidence="5" id="KW-1185">Reference proteome</keyword>
<evidence type="ECO:0000259" key="3">
    <source>
        <dbReference type="PROSITE" id="PS50003"/>
    </source>
</evidence>
<dbReference type="AlphaFoldDB" id="M3IN90"/>
<feature type="compositionally biased region" description="Polar residues" evidence="2">
    <location>
        <begin position="621"/>
        <end position="639"/>
    </location>
</feature>
<protein>
    <recommendedName>
        <fullName evidence="3">PH domain-containing protein</fullName>
    </recommendedName>
</protein>
<feature type="compositionally biased region" description="Polar residues" evidence="2">
    <location>
        <begin position="739"/>
        <end position="750"/>
    </location>
</feature>
<dbReference type="Pfam" id="PF20399">
    <property type="entry name" value="PH_20"/>
    <property type="match status" value="1"/>
</dbReference>
<name>M3IN90_CANMX</name>
<evidence type="ECO:0000313" key="4">
    <source>
        <dbReference type="EMBL" id="EMG47871.1"/>
    </source>
</evidence>
<feature type="region of interest" description="Disordered" evidence="2">
    <location>
        <begin position="594"/>
        <end position="639"/>
    </location>
</feature>
<dbReference type="Gene3D" id="2.30.29.30">
    <property type="entry name" value="Pleckstrin-homology domain (PH domain)/Phosphotyrosine-binding domain (PTB)"/>
    <property type="match status" value="1"/>
</dbReference>
<dbReference type="EMBL" id="AOGT01001344">
    <property type="protein sequence ID" value="EMG47871.1"/>
    <property type="molecule type" value="Genomic_DNA"/>
</dbReference>
<proteinExistence type="predicted"/>
<dbReference type="PROSITE" id="PS50003">
    <property type="entry name" value="PH_DOMAIN"/>
    <property type="match status" value="1"/>
</dbReference>
<keyword evidence="1" id="KW-0597">Phosphoprotein</keyword>
<dbReference type="InterPro" id="IPR001849">
    <property type="entry name" value="PH_domain"/>
</dbReference>
<dbReference type="SUPFAM" id="SSF50729">
    <property type="entry name" value="PH domain-like"/>
    <property type="match status" value="1"/>
</dbReference>
<dbReference type="OrthoDB" id="2264563at2759"/>
<dbReference type="InterPro" id="IPR011993">
    <property type="entry name" value="PH-like_dom_sf"/>
</dbReference>
<dbReference type="eggNOG" id="ENOG502QU0Q">
    <property type="taxonomic scope" value="Eukaryota"/>
</dbReference>
<dbReference type="Proteomes" id="UP000011777">
    <property type="component" value="Unassembled WGS sequence"/>
</dbReference>
<dbReference type="InterPro" id="IPR046868">
    <property type="entry name" value="BAR_4"/>
</dbReference>
<comment type="caution">
    <text evidence="4">The sequence shown here is derived from an EMBL/GenBank/DDBJ whole genome shotgun (WGS) entry which is preliminary data.</text>
</comment>
<feature type="region of interest" description="Disordered" evidence="2">
    <location>
        <begin position="98"/>
        <end position="138"/>
    </location>
</feature>
<evidence type="ECO:0000256" key="2">
    <source>
        <dbReference type="SAM" id="MobiDB-lite"/>
    </source>
</evidence>
<reference evidence="4 5" key="1">
    <citation type="submission" date="2013-02" db="EMBL/GenBank/DDBJ databases">
        <title>Genome sequence of Candida maltosa Xu316, a potential industrial strain for xylitol and ethanol production.</title>
        <authorList>
            <person name="Yu J."/>
            <person name="Wang Q."/>
            <person name="Geng X."/>
            <person name="Bao W."/>
            <person name="He P."/>
            <person name="Cai J."/>
        </authorList>
    </citation>
    <scope>NUCLEOTIDE SEQUENCE [LARGE SCALE GENOMIC DNA]</scope>
    <source>
        <strain evidence="5">Xu316</strain>
    </source>
</reference>
<feature type="domain" description="PH" evidence="3">
    <location>
        <begin position="433"/>
        <end position="546"/>
    </location>
</feature>
<evidence type="ECO:0000256" key="1">
    <source>
        <dbReference type="ARBA" id="ARBA00022553"/>
    </source>
</evidence>
<dbReference type="Pfam" id="PF20400">
    <property type="entry name" value="BAR_4"/>
    <property type="match status" value="1"/>
</dbReference>
<dbReference type="InterPro" id="IPR046869">
    <property type="entry name" value="SLM1/RGC1-like_PH"/>
</dbReference>
<sequence>MSQGFHFEKQSILPSSDPKSPFFNNLPPYDSKPIDQLVEFFKYWKYFIKAILYYFKEIVLVKELEANLNYQLINAVQFPGFKDLPHKILQDITIANAGASSPKNTTPTNELKKTLSNSSMSTVGTTSSSASEKRPGLFKQKSNGNNTSFFKAATTPLHKRASSLTSTRQFNTPPTPPQGPISVGGLPPIPKLEPTNDVKIPTSFFPEDSLYTSFPSLLLSSHQSSFNNSFKLTKDLNAKLIPRLEMLLKQVSHKIKEIKTSLKNESFANEDLLKEISKTGRALSVYLSSVELYSGDVPVTKKCLDDGEEIAALDDPLLVKLSVDYRLKNQLILENYMFASYINLQGISKDLFTYILKELNWVVEKFGRLNFNTEYYQFLKSKVSNSSTEDWKYFISHNPCFINTYDSTEENQHRSNRSVKSITLPYENSVQNKCIRFGMMYKKSKLMKSYTRHYYVLSCNYLHEFRFDEDVNVTGKKSKDKIGGFVGHDSEPTKSYNLNEYSISCKDEGSFKFILTKTTNKSKKTLKCANESDFNNWYKDLSELLKFGNEHYARYEFIQKKVTIKKAFTVPENRSKFSLNLDNSSAPVLSGMFTPTINTPRESPTEDNPFEGMFSKLPPGQASTANTPTETLTPEQSSTNLAGDAQHQDYLKLQQEFLKQQQEILDLKMRESQNIDSIQKKLDKIQEHQNSLSLATSKGSSDSLSSFMVPEQSIPTAQQVIADHLKQHSDAPIKFDLGEQQQEVKNSSIPTVLISHDH</sequence>
<dbReference type="PANTHER" id="PTHR31941:SF15">
    <property type="entry name" value="ACTIVATOR OF SKN7 PROTEIN 10-RELATED"/>
    <property type="match status" value="1"/>
</dbReference>
<gene>
    <name evidence="4" type="ORF">G210_1672</name>
</gene>
<feature type="region of interest" description="Disordered" evidence="2">
    <location>
        <begin position="738"/>
        <end position="758"/>
    </location>
</feature>